<dbReference type="InterPro" id="IPR018062">
    <property type="entry name" value="HTH_AraC-typ_CS"/>
</dbReference>
<name>A0ABS3WF83_9BACL</name>
<dbReference type="PROSITE" id="PS00041">
    <property type="entry name" value="HTH_ARAC_FAMILY_1"/>
    <property type="match status" value="1"/>
</dbReference>
<protein>
    <submittedName>
        <fullName evidence="6">Helix-turn-helix transcriptional regulator</fullName>
    </submittedName>
</protein>
<evidence type="ECO:0000259" key="5">
    <source>
        <dbReference type="PROSITE" id="PS01124"/>
    </source>
</evidence>
<dbReference type="PROSITE" id="PS01124">
    <property type="entry name" value="HTH_ARAC_FAMILY_2"/>
    <property type="match status" value="1"/>
</dbReference>
<dbReference type="SUPFAM" id="SSF51215">
    <property type="entry name" value="Regulatory protein AraC"/>
    <property type="match status" value="1"/>
</dbReference>
<proteinExistence type="predicted"/>
<dbReference type="SUPFAM" id="SSF46689">
    <property type="entry name" value="Homeodomain-like"/>
    <property type="match status" value="2"/>
</dbReference>
<dbReference type="Proteomes" id="UP000670947">
    <property type="component" value="Unassembled WGS sequence"/>
</dbReference>
<keyword evidence="2" id="KW-0238">DNA-binding</keyword>
<evidence type="ECO:0000256" key="4">
    <source>
        <dbReference type="ARBA" id="ARBA00023163"/>
    </source>
</evidence>
<dbReference type="Gene3D" id="1.10.10.60">
    <property type="entry name" value="Homeodomain-like"/>
    <property type="match status" value="1"/>
</dbReference>
<evidence type="ECO:0000256" key="2">
    <source>
        <dbReference type="ARBA" id="ARBA00023125"/>
    </source>
</evidence>
<dbReference type="InterPro" id="IPR050204">
    <property type="entry name" value="AraC_XylS_family_regulators"/>
</dbReference>
<gene>
    <name evidence="6" type="ORF">I8J29_22455</name>
</gene>
<evidence type="ECO:0000313" key="7">
    <source>
        <dbReference type="Proteomes" id="UP000670947"/>
    </source>
</evidence>
<comment type="caution">
    <text evidence="6">The sequence shown here is derived from an EMBL/GenBank/DDBJ whole genome shotgun (WGS) entry which is preliminary data.</text>
</comment>
<feature type="domain" description="HTH araC/xylS-type" evidence="5">
    <location>
        <begin position="193"/>
        <end position="291"/>
    </location>
</feature>
<dbReference type="RefSeq" id="WP_208849704.1">
    <property type="nucleotide sequence ID" value="NZ_JAGGDJ010000025.1"/>
</dbReference>
<dbReference type="PANTHER" id="PTHR46796">
    <property type="entry name" value="HTH-TYPE TRANSCRIPTIONAL ACTIVATOR RHAS-RELATED"/>
    <property type="match status" value="1"/>
</dbReference>
<organism evidence="6 7">
    <name type="scientific">Paenibacillus artemisiicola</name>
    <dbReference type="NCBI Taxonomy" id="1172618"/>
    <lineage>
        <taxon>Bacteria</taxon>
        <taxon>Bacillati</taxon>
        <taxon>Bacillota</taxon>
        <taxon>Bacilli</taxon>
        <taxon>Bacillales</taxon>
        <taxon>Paenibacillaceae</taxon>
        <taxon>Paenibacillus</taxon>
    </lineage>
</organism>
<dbReference type="SMART" id="SM00342">
    <property type="entry name" value="HTH_ARAC"/>
    <property type="match status" value="1"/>
</dbReference>
<dbReference type="PANTHER" id="PTHR46796:SF6">
    <property type="entry name" value="ARAC SUBFAMILY"/>
    <property type="match status" value="1"/>
</dbReference>
<keyword evidence="4" id="KW-0804">Transcription</keyword>
<accession>A0ABS3WF83</accession>
<dbReference type="InterPro" id="IPR037923">
    <property type="entry name" value="HTH-like"/>
</dbReference>
<evidence type="ECO:0000256" key="1">
    <source>
        <dbReference type="ARBA" id="ARBA00023015"/>
    </source>
</evidence>
<dbReference type="InterPro" id="IPR020449">
    <property type="entry name" value="Tscrpt_reg_AraC-type_HTH"/>
</dbReference>
<dbReference type="Pfam" id="PF12833">
    <property type="entry name" value="HTH_18"/>
    <property type="match status" value="1"/>
</dbReference>
<dbReference type="InterPro" id="IPR009057">
    <property type="entry name" value="Homeodomain-like_sf"/>
</dbReference>
<reference evidence="6 7" key="1">
    <citation type="submission" date="2021-03" db="EMBL/GenBank/DDBJ databases">
        <title>Paenibacillus artemisicola MWE-103 whole genome sequence.</title>
        <authorList>
            <person name="Ham Y.J."/>
        </authorList>
    </citation>
    <scope>NUCLEOTIDE SEQUENCE [LARGE SCALE GENOMIC DNA]</scope>
    <source>
        <strain evidence="6 7">MWE-103</strain>
    </source>
</reference>
<dbReference type="PRINTS" id="PR00032">
    <property type="entry name" value="HTHARAC"/>
</dbReference>
<keyword evidence="7" id="KW-1185">Reference proteome</keyword>
<dbReference type="InterPro" id="IPR054015">
    <property type="entry name" value="ExsA-like_N"/>
</dbReference>
<keyword evidence="3" id="KW-0010">Activator</keyword>
<sequence length="297" mass="33653">MSMRTAKVVKAPRELAAAPISRSQLKLNGLTVIESCTYTEGLTGELFLEHHLLLFVLKGNYTVRHGSQSYVVRENEMVLLQKAIVVEYEKHGEPGADYLLDYMMFFLHDELIHEFVKLADLKSRPAEAVPVSVKAASDRLIGYAASLKPLFREPERVDNGLVKIKLLELLFDVAASDERFLFQLAQLKQKGKRNIAEVVEENLFNPVTLSDLAYLSGMGLSTFKREFSDMYNTSPLQWIRGRRLDKARELLLHSPMSVTDVCFTTGFENAAHFSKAFKERHGISPSAFKQRSRQLQA</sequence>
<dbReference type="InterPro" id="IPR018060">
    <property type="entry name" value="HTH_AraC"/>
</dbReference>
<keyword evidence="1" id="KW-0805">Transcription regulation</keyword>
<dbReference type="EMBL" id="JAGGDJ010000025">
    <property type="protein sequence ID" value="MBO7746969.1"/>
    <property type="molecule type" value="Genomic_DNA"/>
</dbReference>
<evidence type="ECO:0000313" key="6">
    <source>
        <dbReference type="EMBL" id="MBO7746969.1"/>
    </source>
</evidence>
<dbReference type="Pfam" id="PF22200">
    <property type="entry name" value="ExsA_N"/>
    <property type="match status" value="1"/>
</dbReference>
<evidence type="ECO:0000256" key="3">
    <source>
        <dbReference type="ARBA" id="ARBA00023159"/>
    </source>
</evidence>